<dbReference type="GO" id="GO:1901135">
    <property type="term" value="P:carbohydrate derivative metabolic process"/>
    <property type="evidence" value="ECO:0007669"/>
    <property type="project" value="InterPro"/>
</dbReference>
<dbReference type="GeneID" id="68866588"/>
<dbReference type="PROSITE" id="PS51464">
    <property type="entry name" value="SIS"/>
    <property type="match status" value="1"/>
</dbReference>
<dbReference type="RefSeq" id="WP_229569208.1">
    <property type="nucleotide sequence ID" value="NZ_AP025226.1"/>
</dbReference>
<sequence>MTYAELIENEIAQNYRVTTDLKLDRAYVTGAGDSYAVALTIEGKTKGRFRALDPFEALFYDELELPLVIISVSGRPKSNILLAKKFKGKTKIYVITANEESELSKLADYIIIIPYKPNQTLPGTLSFLMSLSATYSLANVDEDKERDHNVIKLSNSPFFVGFGENYGIAYYAKLKLAEIFGYSSNSEKLEQFCHSPIFMTDKRQIVLLRSGIEREEELIKSIDYTEIAATKCKGAFCNAYAVIRSVIYKMKIENWDKIYFLENKKILGVSSHMIY</sequence>
<protein>
    <submittedName>
        <fullName evidence="2">Sugar isomerase</fullName>
    </submittedName>
</protein>
<feature type="domain" description="SIS" evidence="1">
    <location>
        <begin position="11"/>
        <end position="145"/>
    </location>
</feature>
<keyword evidence="3" id="KW-1185">Reference proteome</keyword>
<dbReference type="GO" id="GO:0097367">
    <property type="term" value="F:carbohydrate derivative binding"/>
    <property type="evidence" value="ECO:0007669"/>
    <property type="project" value="InterPro"/>
</dbReference>
<evidence type="ECO:0000259" key="1">
    <source>
        <dbReference type="PROSITE" id="PS51464"/>
    </source>
</evidence>
<dbReference type="Gene3D" id="3.40.50.10490">
    <property type="entry name" value="Glucose-6-phosphate isomerase like protein, domain 1"/>
    <property type="match status" value="2"/>
</dbReference>
<dbReference type="SUPFAM" id="SSF53697">
    <property type="entry name" value="SIS domain"/>
    <property type="match status" value="1"/>
</dbReference>
<dbReference type="EMBL" id="AP025226">
    <property type="protein sequence ID" value="BDB98841.1"/>
    <property type="molecule type" value="Genomic_DNA"/>
</dbReference>
<dbReference type="InterPro" id="IPR001347">
    <property type="entry name" value="SIS_dom"/>
</dbReference>
<dbReference type="Pfam" id="PF01380">
    <property type="entry name" value="SIS"/>
    <property type="match status" value="1"/>
</dbReference>
<reference evidence="2 3" key="1">
    <citation type="journal article" date="2022" name="Microbiol. Resour. Announc.">
        <title>Complete Genome Sequence of the Hyperthermophilic and Acidophilic Archaeon Saccharolobus caldissimus Strain HS-3T.</title>
        <authorList>
            <person name="Sakai H.D."/>
            <person name="Kurosawa N."/>
        </authorList>
    </citation>
    <scope>NUCLEOTIDE SEQUENCE [LARGE SCALE GENOMIC DNA]</scope>
    <source>
        <strain evidence="2 3">JCM32116</strain>
    </source>
</reference>
<gene>
    <name evidence="2" type="ORF">SACC_18580</name>
</gene>
<keyword evidence="2" id="KW-0413">Isomerase</keyword>
<name>A0AAQ4CSR0_9CREN</name>
<dbReference type="KEGG" id="scas:SACC_18580"/>
<evidence type="ECO:0000313" key="2">
    <source>
        <dbReference type="EMBL" id="BDB98841.1"/>
    </source>
</evidence>
<accession>A0AAQ4CSR0</accession>
<evidence type="ECO:0000313" key="3">
    <source>
        <dbReference type="Proteomes" id="UP001319921"/>
    </source>
</evidence>
<dbReference type="InterPro" id="IPR046348">
    <property type="entry name" value="SIS_dom_sf"/>
</dbReference>
<dbReference type="GO" id="GO:0016853">
    <property type="term" value="F:isomerase activity"/>
    <property type="evidence" value="ECO:0007669"/>
    <property type="project" value="UniProtKB-KW"/>
</dbReference>
<proteinExistence type="predicted"/>
<dbReference type="Proteomes" id="UP001319921">
    <property type="component" value="Chromosome"/>
</dbReference>
<organism evidence="2 3">
    <name type="scientific">Saccharolobus caldissimus</name>
    <dbReference type="NCBI Taxonomy" id="1702097"/>
    <lineage>
        <taxon>Archaea</taxon>
        <taxon>Thermoproteota</taxon>
        <taxon>Thermoprotei</taxon>
        <taxon>Sulfolobales</taxon>
        <taxon>Sulfolobaceae</taxon>
        <taxon>Saccharolobus</taxon>
    </lineage>
</organism>
<dbReference type="AlphaFoldDB" id="A0AAQ4CSR0"/>